<dbReference type="InterPro" id="IPR008307">
    <property type="entry name" value="UCP018957"/>
</dbReference>
<name>A0A6J4MM73_9BACT</name>
<accession>A0A6J4MM73</accession>
<dbReference type="AlphaFoldDB" id="A0A6J4MM73"/>
<dbReference type="PIRSF" id="PIRSF018957">
    <property type="entry name" value="UCP018957"/>
    <property type="match status" value="1"/>
</dbReference>
<reference evidence="1" key="1">
    <citation type="submission" date="2020-02" db="EMBL/GenBank/DDBJ databases">
        <authorList>
            <person name="Meier V. D."/>
        </authorList>
    </citation>
    <scope>NUCLEOTIDE SEQUENCE</scope>
    <source>
        <strain evidence="1">AVDCRST_MAG68</strain>
    </source>
</reference>
<dbReference type="InterPro" id="IPR014923">
    <property type="entry name" value="DUF1802"/>
</dbReference>
<sequence>MASREALKEWASVERALAAGRVSLLVRKGGISERRGGFDVEHRAFWIFPTAFHQNADELAPGFRDLIGGAEPASRDEVRLRVFAEVVEAFKIESLEVMDRLAGLHPMAPETVKARFEYKNRPYLHVVLVRARTLPEPIVIPNTIGYEGCVSWVTLDDEIPTAGAVPAVGDAEFEAVRREVLARIGA</sequence>
<evidence type="ECO:0000313" key="1">
    <source>
        <dbReference type="EMBL" id="CAA9363590.1"/>
    </source>
</evidence>
<dbReference type="Pfam" id="PF08819">
    <property type="entry name" value="DUF1802"/>
    <property type="match status" value="1"/>
</dbReference>
<proteinExistence type="predicted"/>
<evidence type="ECO:0008006" key="2">
    <source>
        <dbReference type="Google" id="ProtNLM"/>
    </source>
</evidence>
<organism evidence="1">
    <name type="scientific">uncultured Gemmatimonadota bacterium</name>
    <dbReference type="NCBI Taxonomy" id="203437"/>
    <lineage>
        <taxon>Bacteria</taxon>
        <taxon>Pseudomonadati</taxon>
        <taxon>Gemmatimonadota</taxon>
        <taxon>environmental samples</taxon>
    </lineage>
</organism>
<gene>
    <name evidence="1" type="ORF">AVDCRST_MAG68-4657</name>
</gene>
<protein>
    <recommendedName>
        <fullName evidence="2">DUF1802 family protein</fullName>
    </recommendedName>
</protein>
<dbReference type="EMBL" id="CADCTW010000213">
    <property type="protein sequence ID" value="CAA9363590.1"/>
    <property type="molecule type" value="Genomic_DNA"/>
</dbReference>